<accession>V4P974</accession>
<feature type="transmembrane region" description="Helical" evidence="1">
    <location>
        <begin position="6"/>
        <end position="28"/>
    </location>
</feature>
<protein>
    <submittedName>
        <fullName evidence="2">Uncharacterized protein</fullName>
    </submittedName>
</protein>
<dbReference type="EMBL" id="AWGB01000069">
    <property type="protein sequence ID" value="ESQ83624.1"/>
    <property type="molecule type" value="Genomic_DNA"/>
</dbReference>
<reference evidence="2 3" key="1">
    <citation type="journal article" date="2014" name="Nature">
        <title>Sequential evolution of bacterial morphology by co-option of a developmental regulator.</title>
        <authorList>
            <person name="Jiang C."/>
            <person name="Brown P.J."/>
            <person name="Ducret A."/>
            <person name="Brun Y.V."/>
        </authorList>
    </citation>
    <scope>NUCLEOTIDE SEQUENCE [LARGE SCALE GENOMIC DNA]</scope>
    <source>
        <strain evidence="2 3">DSM 16100</strain>
    </source>
</reference>
<gene>
    <name evidence="2" type="ORF">ABENE_20140</name>
</gene>
<dbReference type="Proteomes" id="UP000017837">
    <property type="component" value="Unassembled WGS sequence"/>
</dbReference>
<comment type="caution">
    <text evidence="2">The sequence shown here is derived from an EMBL/GenBank/DDBJ whole genome shotgun (WGS) entry which is preliminary data.</text>
</comment>
<evidence type="ECO:0000313" key="3">
    <source>
        <dbReference type="Proteomes" id="UP000017837"/>
    </source>
</evidence>
<keyword evidence="1" id="KW-0812">Transmembrane</keyword>
<dbReference type="PATRIC" id="fig|1121022.4.peg.4125"/>
<evidence type="ECO:0000256" key="1">
    <source>
        <dbReference type="SAM" id="Phobius"/>
    </source>
</evidence>
<keyword evidence="1" id="KW-1133">Transmembrane helix</keyword>
<keyword evidence="3" id="KW-1185">Reference proteome</keyword>
<keyword evidence="1" id="KW-0472">Membrane</keyword>
<name>V4P974_9CAUL</name>
<dbReference type="AlphaFoldDB" id="V4P974"/>
<dbReference type="RefSeq" id="WP_018083737.1">
    <property type="nucleotide sequence ID" value="NZ_AQWM01000041.1"/>
</dbReference>
<proteinExistence type="predicted"/>
<sequence>MLDFASSFVSVAGAFVHEAIIIKAMLIAKYNFLAIFPRVSSYMFLHNEIRFVVQAGKFSFVVAKSRLEEFVPKMQKHSLTAAYTKIRCR</sequence>
<organism evidence="2 3">
    <name type="scientific">Asticcacaulis benevestitus DSM 16100 = ATCC BAA-896</name>
    <dbReference type="NCBI Taxonomy" id="1121022"/>
    <lineage>
        <taxon>Bacteria</taxon>
        <taxon>Pseudomonadati</taxon>
        <taxon>Pseudomonadota</taxon>
        <taxon>Alphaproteobacteria</taxon>
        <taxon>Caulobacterales</taxon>
        <taxon>Caulobacteraceae</taxon>
        <taxon>Asticcacaulis</taxon>
    </lineage>
</organism>
<evidence type="ECO:0000313" key="2">
    <source>
        <dbReference type="EMBL" id="ESQ83624.1"/>
    </source>
</evidence>